<dbReference type="Proteomes" id="UP000297245">
    <property type="component" value="Unassembled WGS sequence"/>
</dbReference>
<comment type="similarity">
    <text evidence="4">Belongs to the RTC4 family.</text>
</comment>
<keyword evidence="6" id="KW-0963">Cytoplasm</keyword>
<dbReference type="Pfam" id="PF14474">
    <property type="entry name" value="RTC4"/>
    <property type="match status" value="1"/>
</dbReference>
<keyword evidence="7" id="KW-0539">Nucleus</keyword>
<proteinExistence type="inferred from homology"/>
<comment type="subcellular location">
    <subcellularLocation>
        <location evidence="3">Cytoplasm</location>
    </subcellularLocation>
    <subcellularLocation>
        <location evidence="2">Nucleus</location>
    </subcellularLocation>
</comment>
<evidence type="ECO:0000256" key="7">
    <source>
        <dbReference type="ARBA" id="ARBA00023242"/>
    </source>
</evidence>
<reference evidence="9 10" key="1">
    <citation type="journal article" date="2019" name="Nat. Ecol. Evol.">
        <title>Megaphylogeny resolves global patterns of mushroom evolution.</title>
        <authorList>
            <person name="Varga T."/>
            <person name="Krizsan K."/>
            <person name="Foldi C."/>
            <person name="Dima B."/>
            <person name="Sanchez-Garcia M."/>
            <person name="Sanchez-Ramirez S."/>
            <person name="Szollosi G.J."/>
            <person name="Szarkandi J.G."/>
            <person name="Papp V."/>
            <person name="Albert L."/>
            <person name="Andreopoulos W."/>
            <person name="Angelini C."/>
            <person name="Antonin V."/>
            <person name="Barry K.W."/>
            <person name="Bougher N.L."/>
            <person name="Buchanan P."/>
            <person name="Buyck B."/>
            <person name="Bense V."/>
            <person name="Catcheside P."/>
            <person name="Chovatia M."/>
            <person name="Cooper J."/>
            <person name="Damon W."/>
            <person name="Desjardin D."/>
            <person name="Finy P."/>
            <person name="Geml J."/>
            <person name="Haridas S."/>
            <person name="Hughes K."/>
            <person name="Justo A."/>
            <person name="Karasinski D."/>
            <person name="Kautmanova I."/>
            <person name="Kiss B."/>
            <person name="Kocsube S."/>
            <person name="Kotiranta H."/>
            <person name="LaButti K.M."/>
            <person name="Lechner B.E."/>
            <person name="Liimatainen K."/>
            <person name="Lipzen A."/>
            <person name="Lukacs Z."/>
            <person name="Mihaltcheva S."/>
            <person name="Morgado L.N."/>
            <person name="Niskanen T."/>
            <person name="Noordeloos M.E."/>
            <person name="Ohm R.A."/>
            <person name="Ortiz-Santana B."/>
            <person name="Ovrebo C."/>
            <person name="Racz N."/>
            <person name="Riley R."/>
            <person name="Savchenko A."/>
            <person name="Shiryaev A."/>
            <person name="Soop K."/>
            <person name="Spirin V."/>
            <person name="Szebenyi C."/>
            <person name="Tomsovsky M."/>
            <person name="Tulloss R.E."/>
            <person name="Uehling J."/>
            <person name="Grigoriev I.V."/>
            <person name="Vagvolgyi C."/>
            <person name="Papp T."/>
            <person name="Martin F.M."/>
            <person name="Miettinen O."/>
            <person name="Hibbett D.S."/>
            <person name="Nagy L.G."/>
        </authorList>
    </citation>
    <scope>NUCLEOTIDE SEQUENCE [LARGE SCALE GENOMIC DNA]</scope>
    <source>
        <strain evidence="9 10">CBS 962.96</strain>
    </source>
</reference>
<feature type="non-terminal residue" evidence="9">
    <location>
        <position position="1"/>
    </location>
</feature>
<gene>
    <name evidence="9" type="ORF">K435DRAFT_661700</name>
</gene>
<keyword evidence="10" id="KW-1185">Reference proteome</keyword>
<dbReference type="InterPro" id="IPR028094">
    <property type="entry name" value="RTC4_C"/>
</dbReference>
<name>A0A4S8M7G6_DENBC</name>
<evidence type="ECO:0000256" key="4">
    <source>
        <dbReference type="ARBA" id="ARBA00009461"/>
    </source>
</evidence>
<comment type="function">
    <text evidence="1">May be involved in a process influencing telomere capping.</text>
</comment>
<dbReference type="GO" id="GO:0005634">
    <property type="term" value="C:nucleus"/>
    <property type="evidence" value="ECO:0007669"/>
    <property type="project" value="UniProtKB-SubCell"/>
</dbReference>
<organism evidence="9 10">
    <name type="scientific">Dendrothele bispora (strain CBS 962.96)</name>
    <dbReference type="NCBI Taxonomy" id="1314807"/>
    <lineage>
        <taxon>Eukaryota</taxon>
        <taxon>Fungi</taxon>
        <taxon>Dikarya</taxon>
        <taxon>Basidiomycota</taxon>
        <taxon>Agaricomycotina</taxon>
        <taxon>Agaricomycetes</taxon>
        <taxon>Agaricomycetidae</taxon>
        <taxon>Agaricales</taxon>
        <taxon>Agaricales incertae sedis</taxon>
        <taxon>Dendrothele</taxon>
    </lineage>
</organism>
<accession>A0A4S8M7G6</accession>
<evidence type="ECO:0000256" key="3">
    <source>
        <dbReference type="ARBA" id="ARBA00004496"/>
    </source>
</evidence>
<dbReference type="EMBL" id="ML179144">
    <property type="protein sequence ID" value="THU98011.1"/>
    <property type="molecule type" value="Genomic_DNA"/>
</dbReference>
<evidence type="ECO:0000313" key="9">
    <source>
        <dbReference type="EMBL" id="THU98011.1"/>
    </source>
</evidence>
<evidence type="ECO:0000259" key="8">
    <source>
        <dbReference type="SMART" id="SM01312"/>
    </source>
</evidence>
<feature type="domain" description="Restriction of telomere capping protein 4 C-terminal" evidence="8">
    <location>
        <begin position="99"/>
        <end position="238"/>
    </location>
</feature>
<sequence length="274" mass="30585">LFIDPTVDGHLCPFCDSSLPPFISPYLQQLLDKAKAKSQGNPRPGNPQGMSSSLEVWASVCARHQFESDLLPEAERQGWPTEIAWGTLKGRIESLKPKLVDLVNNSYVSVDGGERVRARDICVFWKEAIEEAQTLGGSRNAGKVRNQYLNFDKSQLGYYGERGWTIVYQVVSDMFPINQQLADFRPLVFNTFMERILVPEVSKLLIMEDKGLEGSGGAVEAVSVMRQSSRYGVAMFPEANDIGEESDGGGLSDDLMLLRANKKREELIQENDFD</sequence>
<evidence type="ECO:0000313" key="10">
    <source>
        <dbReference type="Proteomes" id="UP000297245"/>
    </source>
</evidence>
<dbReference type="InterPro" id="IPR039024">
    <property type="entry name" value="RTC4"/>
</dbReference>
<dbReference type="AlphaFoldDB" id="A0A4S8M7G6"/>
<dbReference type="PANTHER" id="PTHR41391:SF1">
    <property type="entry name" value="RESTRICTION OF TELOMERE CAPPING PROTEIN 4"/>
    <property type="match status" value="1"/>
</dbReference>
<dbReference type="OrthoDB" id="128308at2759"/>
<dbReference type="GO" id="GO:0005737">
    <property type="term" value="C:cytoplasm"/>
    <property type="evidence" value="ECO:0007669"/>
    <property type="project" value="UniProtKB-SubCell"/>
</dbReference>
<evidence type="ECO:0000256" key="1">
    <source>
        <dbReference type="ARBA" id="ARBA00002738"/>
    </source>
</evidence>
<dbReference type="PANTHER" id="PTHR41391">
    <property type="entry name" value="RESTRICTION OF TELOMERE CAPPING PROTEIN 4"/>
    <property type="match status" value="1"/>
</dbReference>
<evidence type="ECO:0000256" key="2">
    <source>
        <dbReference type="ARBA" id="ARBA00004123"/>
    </source>
</evidence>
<evidence type="ECO:0000256" key="6">
    <source>
        <dbReference type="ARBA" id="ARBA00022490"/>
    </source>
</evidence>
<evidence type="ECO:0000256" key="5">
    <source>
        <dbReference type="ARBA" id="ARBA00015162"/>
    </source>
</evidence>
<dbReference type="SMART" id="SM01312">
    <property type="entry name" value="RTC4"/>
    <property type="match status" value="1"/>
</dbReference>
<protein>
    <recommendedName>
        <fullName evidence="5">Restriction of telomere capping protein 4</fullName>
    </recommendedName>
</protein>